<dbReference type="EMBL" id="CP108164">
    <property type="protein sequence ID" value="WTQ78909.1"/>
    <property type="molecule type" value="Genomic_DNA"/>
</dbReference>
<evidence type="ECO:0000256" key="1">
    <source>
        <dbReference type="SAM" id="MobiDB-lite"/>
    </source>
</evidence>
<protein>
    <submittedName>
        <fullName evidence="2">Uncharacterized protein</fullName>
    </submittedName>
</protein>
<accession>A0ABZ1KI89</accession>
<organism evidence="2 3">
    <name type="scientific">Streptomyces achromogenes</name>
    <dbReference type="NCBI Taxonomy" id="67255"/>
    <lineage>
        <taxon>Bacteria</taxon>
        <taxon>Bacillati</taxon>
        <taxon>Actinomycetota</taxon>
        <taxon>Actinomycetes</taxon>
        <taxon>Kitasatosporales</taxon>
        <taxon>Streptomycetaceae</taxon>
        <taxon>Streptomyces</taxon>
    </lineage>
</organism>
<keyword evidence="3" id="KW-1185">Reference proteome</keyword>
<dbReference type="RefSeq" id="WP_405444548.1">
    <property type="nucleotide sequence ID" value="NZ_CP108164.1"/>
</dbReference>
<name>A0ABZ1KI89_STRAH</name>
<proteinExistence type="predicted"/>
<evidence type="ECO:0000313" key="3">
    <source>
        <dbReference type="Proteomes" id="UP001622557"/>
    </source>
</evidence>
<evidence type="ECO:0000313" key="2">
    <source>
        <dbReference type="EMBL" id="WTQ78909.1"/>
    </source>
</evidence>
<gene>
    <name evidence="2" type="ORF">OG350_00725</name>
</gene>
<feature type="region of interest" description="Disordered" evidence="1">
    <location>
        <begin position="1"/>
        <end position="26"/>
    </location>
</feature>
<reference evidence="2 3" key="1">
    <citation type="submission" date="2022-10" db="EMBL/GenBank/DDBJ databases">
        <title>The complete genomes of actinobacterial strains from the NBC collection.</title>
        <authorList>
            <person name="Joergensen T.S."/>
            <person name="Alvarez Arevalo M."/>
            <person name="Sterndorff E.B."/>
            <person name="Faurdal D."/>
            <person name="Vuksanovic O."/>
            <person name="Mourched A.-S."/>
            <person name="Charusanti P."/>
            <person name="Shaw S."/>
            <person name="Blin K."/>
            <person name="Weber T."/>
        </authorList>
    </citation>
    <scope>NUCLEOTIDE SEQUENCE [LARGE SCALE GENOMIC DNA]</scope>
    <source>
        <strain evidence="2 3">NBC_00156</strain>
    </source>
</reference>
<dbReference type="GeneID" id="97278902"/>
<dbReference type="Proteomes" id="UP001622557">
    <property type="component" value="Chromosome"/>
</dbReference>
<sequence>MAVVTGGPDGPRQAPRRRPGQTRAAAGAAVPGGLLIFVRDLDELRILGRTAPNGTGIVVLSEQEPRTQ</sequence>